<feature type="region of interest" description="Disordered" evidence="1">
    <location>
        <begin position="464"/>
        <end position="527"/>
    </location>
</feature>
<accession>A0A6A5VMI6</accession>
<evidence type="ECO:0000256" key="1">
    <source>
        <dbReference type="SAM" id="MobiDB-lite"/>
    </source>
</evidence>
<dbReference type="InterPro" id="IPR001810">
    <property type="entry name" value="F-box_dom"/>
</dbReference>
<dbReference type="AlphaFoldDB" id="A0A6A5VMI6"/>
<gene>
    <name evidence="3" type="ORF">BU23DRAFT_96019</name>
</gene>
<keyword evidence="4" id="KW-1185">Reference proteome</keyword>
<reference evidence="3" key="1">
    <citation type="journal article" date="2020" name="Stud. Mycol.">
        <title>101 Dothideomycetes genomes: a test case for predicting lifestyles and emergence of pathogens.</title>
        <authorList>
            <person name="Haridas S."/>
            <person name="Albert R."/>
            <person name="Binder M."/>
            <person name="Bloem J."/>
            <person name="Labutti K."/>
            <person name="Salamov A."/>
            <person name="Andreopoulos B."/>
            <person name="Baker S."/>
            <person name="Barry K."/>
            <person name="Bills G."/>
            <person name="Bluhm B."/>
            <person name="Cannon C."/>
            <person name="Castanera R."/>
            <person name="Culley D."/>
            <person name="Daum C."/>
            <person name="Ezra D."/>
            <person name="Gonzalez J."/>
            <person name="Henrissat B."/>
            <person name="Kuo A."/>
            <person name="Liang C."/>
            <person name="Lipzen A."/>
            <person name="Lutzoni F."/>
            <person name="Magnuson J."/>
            <person name="Mondo S."/>
            <person name="Nolan M."/>
            <person name="Ohm R."/>
            <person name="Pangilinan J."/>
            <person name="Park H.-J."/>
            <person name="Ramirez L."/>
            <person name="Alfaro M."/>
            <person name="Sun H."/>
            <person name="Tritt A."/>
            <person name="Yoshinaga Y."/>
            <person name="Zwiers L.-H."/>
            <person name="Turgeon B."/>
            <person name="Goodwin S."/>
            <person name="Spatafora J."/>
            <person name="Crous P."/>
            <person name="Grigoriev I."/>
        </authorList>
    </citation>
    <scope>NUCLEOTIDE SEQUENCE</scope>
    <source>
        <strain evidence="3">CBS 107.79</strain>
    </source>
</reference>
<evidence type="ECO:0000313" key="3">
    <source>
        <dbReference type="EMBL" id="KAF1974587.1"/>
    </source>
</evidence>
<proteinExistence type="predicted"/>
<feature type="compositionally biased region" description="Acidic residues" evidence="1">
    <location>
        <begin position="465"/>
        <end position="510"/>
    </location>
</feature>
<dbReference type="PROSITE" id="PS50181">
    <property type="entry name" value="FBOX"/>
    <property type="match status" value="1"/>
</dbReference>
<name>A0A6A5VMI6_9PLEO</name>
<dbReference type="Proteomes" id="UP000800036">
    <property type="component" value="Unassembled WGS sequence"/>
</dbReference>
<dbReference type="OrthoDB" id="3750626at2759"/>
<evidence type="ECO:0000259" key="2">
    <source>
        <dbReference type="PROSITE" id="PS50181"/>
    </source>
</evidence>
<organism evidence="3 4">
    <name type="scientific">Bimuria novae-zelandiae CBS 107.79</name>
    <dbReference type="NCBI Taxonomy" id="1447943"/>
    <lineage>
        <taxon>Eukaryota</taxon>
        <taxon>Fungi</taxon>
        <taxon>Dikarya</taxon>
        <taxon>Ascomycota</taxon>
        <taxon>Pezizomycotina</taxon>
        <taxon>Dothideomycetes</taxon>
        <taxon>Pleosporomycetidae</taxon>
        <taxon>Pleosporales</taxon>
        <taxon>Massarineae</taxon>
        <taxon>Didymosphaeriaceae</taxon>
        <taxon>Bimuria</taxon>
    </lineage>
</organism>
<evidence type="ECO:0000313" key="4">
    <source>
        <dbReference type="Proteomes" id="UP000800036"/>
    </source>
</evidence>
<feature type="domain" description="F-box" evidence="2">
    <location>
        <begin position="4"/>
        <end position="52"/>
    </location>
</feature>
<dbReference type="EMBL" id="ML976674">
    <property type="protein sequence ID" value="KAF1974587.1"/>
    <property type="molecule type" value="Genomic_DNA"/>
</dbReference>
<protein>
    <recommendedName>
        <fullName evidence="2">F-box domain-containing protein</fullName>
    </recommendedName>
</protein>
<sequence length="527" mass="59042">MAQPAAMDRLPSELLLHITKYLRASDITHIRNLCLVSKKLLPLAQEVLYANATLPLACSCHPTVNSALQLLRTLLENPSLAKHVKTLRFSVVRRNVGQLYEAEFPKKNFDLVGLQELCSRKLTALGFIEGHPWWASLKNNVESAYAGLLLCVLPNLTNLQYTLKELHRGYGVMDPIPAFFGTTAPPAALGTTLAKTLQELCMTDLSFLRSMTFENLKVLNITSVTVPVLLQLNGPNTFRGTKNLSELTVGMSVFLMDKACISDMTVSFRDLLDALGCHALSKLKIKLEHETYCALHIPPAFDIQVLMDQLSCLKLTLRDLEIDLNPSDEPDEWAFILGHCENPVSSLTHFANMESLRIPQDFLFTTLGDDPQALPHDLPKKLRSLEIVCPNREILAWAKTMLVTPRECRDLHEIILRCRPTVRSSASTFTKKVKPMWPALLDSHGITGYVREFDVQTTQNLVELYSDDPGESDDEEGWEDDDENRDEDDVDGNENSDQDPGNESDEEMPDLEPFQDAIGMIIDDLGL</sequence>